<sequence>MKITYIKIIGLLLLFVFFVNCSNDEDPRLPLADFQFLVEGSVVTFNGTVENANSISWDFGDGSTSTEEDPQYAFASPGTYTVVLSVSGENGTFSETKEVTILPSLEILLTGGPARPEGKTWRLKKAYTAGKEGAGLIENDLGLLIASFDNLLEAVGLGASYEDSFTFVHDGTYKVDNVDGQSLMGLIHASAFFPTEITGVSADINNVPLAHALYEPKTAATWSVSEEDFSVDTLFPQVGPETVEFTGKQRLILDEYLGYKETSNIVIIKELTETTMNVAMGIHTEPDFYDTPTLFFHLTFESL</sequence>
<comment type="caution">
    <text evidence="1">The sequence shown here is derived from an EMBL/GenBank/DDBJ whole genome shotgun (WGS) entry which is preliminary data.</text>
</comment>
<name>A0ACC7LL63_9FLAO</name>
<proteinExistence type="predicted"/>
<gene>
    <name evidence="1" type="ORF">ACEZ3G_11040</name>
</gene>
<evidence type="ECO:0000313" key="1">
    <source>
        <dbReference type="EMBL" id="MFH6604014.1"/>
    </source>
</evidence>
<dbReference type="EMBL" id="JBHFPV010000002">
    <property type="protein sequence ID" value="MFH6604014.1"/>
    <property type="molecule type" value="Genomic_DNA"/>
</dbReference>
<organism evidence="1 2">
    <name type="scientific">Meishania litoralis</name>
    <dbReference type="NCBI Taxonomy" id="3434685"/>
    <lineage>
        <taxon>Bacteria</taxon>
        <taxon>Pseudomonadati</taxon>
        <taxon>Bacteroidota</taxon>
        <taxon>Flavobacteriia</taxon>
        <taxon>Flavobacteriales</taxon>
        <taxon>Flavobacteriaceae</taxon>
        <taxon>Meishania</taxon>
    </lineage>
</organism>
<evidence type="ECO:0000313" key="2">
    <source>
        <dbReference type="Proteomes" id="UP001595191"/>
    </source>
</evidence>
<protein>
    <submittedName>
        <fullName evidence="1">PKD domain-containing protein</fullName>
    </submittedName>
</protein>
<accession>A0ACC7LL63</accession>
<keyword evidence="2" id="KW-1185">Reference proteome</keyword>
<reference evidence="1" key="1">
    <citation type="submission" date="2024-09" db="EMBL/GenBank/DDBJ databases">
        <authorList>
            <person name="Liu J."/>
        </authorList>
    </citation>
    <scope>NUCLEOTIDE SEQUENCE</scope>
    <source>
        <strain evidence="1">NBU2967</strain>
    </source>
</reference>
<dbReference type="Proteomes" id="UP001595191">
    <property type="component" value="Unassembled WGS sequence"/>
</dbReference>